<evidence type="ECO:0000313" key="2">
    <source>
        <dbReference type="EMBL" id="AGS70376.1"/>
    </source>
</evidence>
<dbReference type="eggNOG" id="COG1787">
    <property type="taxonomic scope" value="Bacteria"/>
</dbReference>
<dbReference type="PANTHER" id="PTHR30015:SF6">
    <property type="entry name" value="SLL1429 PROTEIN"/>
    <property type="match status" value="1"/>
</dbReference>
<dbReference type="HOGENOM" id="CLU_860289_0_0_11"/>
<reference evidence="3" key="1">
    <citation type="submission" date="2012-10" db="EMBL/GenBank/DDBJ databases">
        <title>The complete genome sequence of Streptomyces collinus Tu 365.</title>
        <authorList>
            <person name="Ruckert C."/>
            <person name="Szczepanowski R."/>
            <person name="Goesmann A."/>
            <person name="Pross E.K."/>
            <person name="Musiol E.M."/>
            <person name="Blin K."/>
            <person name="Wohlleben W."/>
            <person name="Puhler A."/>
            <person name="Weber T."/>
            <person name="Kalinowski J."/>
        </authorList>
    </citation>
    <scope>NUCLEOTIDE SEQUENCE [LARGE SCALE GENOMIC DNA]</scope>
    <source>
        <strain evidence="3">DSM 40733 / Tue 365</strain>
    </source>
</reference>
<dbReference type="InterPro" id="IPR052906">
    <property type="entry name" value="Type_IV_Methyl-Rstrct_Enzyme"/>
</dbReference>
<dbReference type="InterPro" id="IPR011856">
    <property type="entry name" value="tRNA_endonuc-like_dom_sf"/>
</dbReference>
<evidence type="ECO:0000259" key="1">
    <source>
        <dbReference type="Pfam" id="PF04471"/>
    </source>
</evidence>
<dbReference type="InterPro" id="IPR011335">
    <property type="entry name" value="Restrct_endonuc-II-like"/>
</dbReference>
<dbReference type="GO" id="GO:0003677">
    <property type="term" value="F:DNA binding"/>
    <property type="evidence" value="ECO:0007669"/>
    <property type="project" value="InterPro"/>
</dbReference>
<dbReference type="GO" id="GO:0009307">
    <property type="term" value="P:DNA restriction-modification system"/>
    <property type="evidence" value="ECO:0007669"/>
    <property type="project" value="InterPro"/>
</dbReference>
<accession>S5UX62</accession>
<dbReference type="Pfam" id="PF04471">
    <property type="entry name" value="Mrr_cat"/>
    <property type="match status" value="1"/>
</dbReference>
<sequence length="323" mass="35588">MEHFDLLAVRGILADEIDTGGNHVAVMVEMLKSIANGADEPYPVPSFGEQITRLAALLDAVLVIADLLDAAMDDALVEGVTEISFLYADHLISLSTEFQAFLNAQKLDVLRIRRQLVNVERRFWGSLLARHEDIVRDDMLFGARMRTVVIAPDELKRQLDAVQRIAGQVVEMVQRQPEALFASVSTIPMEAVDQLDHGAFERLIVALLKRDGFSVLQAGGRKNDRAADVIASGYFGQRFVFQCKHTAGRRNVGAPDLYEVNGTAKDIHKADIAFAVTNGGFTKDAVEFANHVGIRLIGRDRLRQWAEAGQPLTGVMEEIPPSS</sequence>
<dbReference type="PANTHER" id="PTHR30015">
    <property type="entry name" value="MRR RESTRICTION SYSTEM PROTEIN"/>
    <property type="match status" value="1"/>
</dbReference>
<protein>
    <recommendedName>
        <fullName evidence="1">Restriction endonuclease type IV Mrr domain-containing protein</fullName>
    </recommendedName>
</protein>
<dbReference type="EMBL" id="CP006259">
    <property type="protein sequence ID" value="AGS70376.1"/>
    <property type="molecule type" value="Genomic_DNA"/>
</dbReference>
<dbReference type="InterPro" id="IPR007560">
    <property type="entry name" value="Restrct_endonuc_IV_Mrr"/>
</dbReference>
<dbReference type="RefSeq" id="WP_020940841.1">
    <property type="nucleotide sequence ID" value="NC_021985.1"/>
</dbReference>
<keyword evidence="3" id="KW-1185">Reference proteome</keyword>
<dbReference type="STRING" id="1214242.B446_17800"/>
<dbReference type="Proteomes" id="UP000015423">
    <property type="component" value="Chromosome"/>
</dbReference>
<proteinExistence type="predicted"/>
<dbReference type="GO" id="GO:0015666">
    <property type="term" value="F:restriction endodeoxyribonuclease activity"/>
    <property type="evidence" value="ECO:0007669"/>
    <property type="project" value="TreeGrafter"/>
</dbReference>
<name>S5UX62_STRC3</name>
<dbReference type="KEGG" id="sci:B446_17800"/>
<dbReference type="SUPFAM" id="SSF52980">
    <property type="entry name" value="Restriction endonuclease-like"/>
    <property type="match status" value="1"/>
</dbReference>
<dbReference type="AlphaFoldDB" id="S5UX62"/>
<gene>
    <name evidence="2" type="ORF">B446_17800</name>
</gene>
<feature type="domain" description="Restriction endonuclease type IV Mrr" evidence="1">
    <location>
        <begin position="193"/>
        <end position="305"/>
    </location>
</feature>
<dbReference type="Gene3D" id="3.40.1350.10">
    <property type="match status" value="1"/>
</dbReference>
<evidence type="ECO:0000313" key="3">
    <source>
        <dbReference type="Proteomes" id="UP000015423"/>
    </source>
</evidence>
<reference evidence="2 3" key="2">
    <citation type="journal article" date="2013" name="J. Biotechnol.">
        <title>Complete genome sequence of the kirromycin producer Streptomyces collinus Tu 365 consisting of a linear chromosome and two linear plasmids.</title>
        <authorList>
            <person name="Ruckert C."/>
            <person name="Szczepanowski R."/>
            <person name="Albersmeier A."/>
            <person name="Goesmann A."/>
            <person name="Iftime D."/>
            <person name="Musiol E.M."/>
            <person name="Blin K."/>
            <person name="Wohlleben W."/>
            <person name="Puhler A."/>
            <person name="Kalinowski J."/>
            <person name="Weber T."/>
        </authorList>
    </citation>
    <scope>NUCLEOTIDE SEQUENCE [LARGE SCALE GENOMIC DNA]</scope>
    <source>
        <strain evidence="3">DSM 40733 / Tue 365</strain>
    </source>
</reference>
<organism evidence="2 3">
    <name type="scientific">Streptomyces collinus (strain DSM 40733 / Tue 365)</name>
    <dbReference type="NCBI Taxonomy" id="1214242"/>
    <lineage>
        <taxon>Bacteria</taxon>
        <taxon>Bacillati</taxon>
        <taxon>Actinomycetota</taxon>
        <taxon>Actinomycetes</taxon>
        <taxon>Kitasatosporales</taxon>
        <taxon>Streptomycetaceae</taxon>
        <taxon>Streptomyces</taxon>
    </lineage>
</organism>